<comment type="pathway">
    <text evidence="1">Pigment biosynthesis; anthocyanin biosynthesis.</text>
</comment>
<evidence type="ECO:0000256" key="13">
    <source>
        <dbReference type="ARBA" id="ARBA00049132"/>
    </source>
</evidence>
<comment type="catalytic activity">
    <reaction evidence="13">
        <text>a (2R,3S,4S)-leucoanthocyanidin + NADP(+) = a (2R,3R)-dihydroflavonol + NADPH + H(+)</text>
        <dbReference type="Rhea" id="RHEA:54444"/>
        <dbReference type="ChEBI" id="CHEBI:15378"/>
        <dbReference type="ChEBI" id="CHEBI:57783"/>
        <dbReference type="ChEBI" id="CHEBI:58349"/>
        <dbReference type="ChEBI" id="CHEBI:138176"/>
        <dbReference type="ChEBI" id="CHEBI:138188"/>
        <dbReference type="EC" id="1.1.1.219"/>
    </reaction>
</comment>
<evidence type="ECO:0000256" key="1">
    <source>
        <dbReference type="ARBA" id="ARBA00004935"/>
    </source>
</evidence>
<evidence type="ECO:0000256" key="5">
    <source>
        <dbReference type="ARBA" id="ARBA00023445"/>
    </source>
</evidence>
<evidence type="ECO:0000256" key="9">
    <source>
        <dbReference type="ARBA" id="ARBA00039963"/>
    </source>
</evidence>
<reference evidence="15" key="2">
    <citation type="submission" date="2020-08" db="EMBL/GenBank/DDBJ databases">
        <title>Plant Genome Project.</title>
        <authorList>
            <person name="Zhang R.-G."/>
        </authorList>
    </citation>
    <scope>NUCLEOTIDE SEQUENCE</scope>
    <source>
        <strain evidence="15">Huo1</strain>
        <tissue evidence="15">Leaf</tissue>
    </source>
</reference>
<dbReference type="InterPro" id="IPR036291">
    <property type="entry name" value="NAD(P)-bd_dom_sf"/>
</dbReference>
<evidence type="ECO:0000256" key="2">
    <source>
        <dbReference type="ARBA" id="ARBA00022857"/>
    </source>
</evidence>
<protein>
    <recommendedName>
        <fullName evidence="9">Dihydroflavonol 4-reductase</fullName>
        <ecNumber evidence="8">1.1.1.219</ecNumber>
        <ecNumber evidence="7">1.1.1.234</ecNumber>
    </recommendedName>
    <alternativeName>
        <fullName evidence="11">Dihydrokaempferol 4-reductase</fullName>
    </alternativeName>
    <alternativeName>
        <fullName evidence="10">Flavanone 4-reductase</fullName>
    </alternativeName>
</protein>
<dbReference type="Proteomes" id="UP000298416">
    <property type="component" value="Unassembled WGS sequence"/>
</dbReference>
<name>A0A8X8WRW7_SALSN</name>
<sequence length="345" mass="38019">MAPFEKESKMMNENQKTVCVTGGTGFLGSWTIKRLLQDGYSVNATVRLPPAVEPNISCDIVLEGKRDISYITNLPGAAERLKIFNADLDEPESFCPAVQGCYGVFHMAHPLDFADNEAEEVKLKRVTSALRGILRICADTKTVRRVVYTSSISTAAFKSGGGVTDESSWTDVEAIRSMKMFGGSYIVTKTVTERAAIDLAAELGLDLVSVLPTWITGPFICPNFPDTVLASLALLIGEKGFYRHLKESSVVHVDDVARAHIHLLEYPEAKGRYIVAAAEFTIQEICDFLSAKYPEYPMPLWKDLTPVKLSGLSTKKLEATGFKYDNGLEEMFDHAIATCKHKGFM</sequence>
<evidence type="ECO:0000256" key="8">
    <source>
        <dbReference type="ARBA" id="ARBA00039057"/>
    </source>
</evidence>
<evidence type="ECO:0000256" key="12">
    <source>
        <dbReference type="ARBA" id="ARBA00048870"/>
    </source>
</evidence>
<dbReference type="EMBL" id="PNBA02000015">
    <property type="protein sequence ID" value="KAG6399078.1"/>
    <property type="molecule type" value="Genomic_DNA"/>
</dbReference>
<dbReference type="Pfam" id="PF01370">
    <property type="entry name" value="Epimerase"/>
    <property type="match status" value="1"/>
</dbReference>
<keyword evidence="16" id="KW-1185">Reference proteome</keyword>
<proteinExistence type="inferred from homology"/>
<evidence type="ECO:0000256" key="3">
    <source>
        <dbReference type="ARBA" id="ARBA00023002"/>
    </source>
</evidence>
<dbReference type="Gene3D" id="3.40.50.720">
    <property type="entry name" value="NAD(P)-binding Rossmann-like Domain"/>
    <property type="match status" value="1"/>
</dbReference>
<evidence type="ECO:0000256" key="6">
    <source>
        <dbReference type="ARBA" id="ARBA00037100"/>
    </source>
</evidence>
<dbReference type="PANTHER" id="PTHR10366:SF563">
    <property type="entry name" value="CINNAMOYL-COA REDUCTASE 16"/>
    <property type="match status" value="1"/>
</dbReference>
<dbReference type="PANTHER" id="PTHR10366">
    <property type="entry name" value="NAD DEPENDENT EPIMERASE/DEHYDRATASE"/>
    <property type="match status" value="1"/>
</dbReference>
<dbReference type="InterPro" id="IPR001509">
    <property type="entry name" value="Epimerase_deHydtase"/>
</dbReference>
<dbReference type="SUPFAM" id="SSF51735">
    <property type="entry name" value="NAD(P)-binding Rossmann-fold domains"/>
    <property type="match status" value="1"/>
</dbReference>
<evidence type="ECO:0000256" key="7">
    <source>
        <dbReference type="ARBA" id="ARBA00039055"/>
    </source>
</evidence>
<evidence type="ECO:0000256" key="11">
    <source>
        <dbReference type="ARBA" id="ARBA00042831"/>
    </source>
</evidence>
<dbReference type="GO" id="GO:0045552">
    <property type="term" value="F:dihydroflavanol 4-reductase activity"/>
    <property type="evidence" value="ECO:0007669"/>
    <property type="project" value="UniProtKB-EC"/>
</dbReference>
<reference evidence="15" key="1">
    <citation type="submission" date="2018-01" db="EMBL/GenBank/DDBJ databases">
        <authorList>
            <person name="Mao J.F."/>
        </authorList>
    </citation>
    <scope>NUCLEOTIDE SEQUENCE</scope>
    <source>
        <strain evidence="15">Huo1</strain>
        <tissue evidence="15">Leaf</tissue>
    </source>
</reference>
<dbReference type="GO" id="GO:0047890">
    <property type="term" value="F:flavanone 4-reductase activity"/>
    <property type="evidence" value="ECO:0007669"/>
    <property type="project" value="UniProtKB-EC"/>
</dbReference>
<comment type="similarity">
    <text evidence="5">Belongs to the NAD(P)-dependent epimerase/dehydratase family. Dihydroflavonol-4-reductase subfamily.</text>
</comment>
<dbReference type="InterPro" id="IPR050425">
    <property type="entry name" value="NAD(P)_dehydrat-like"/>
</dbReference>
<gene>
    <name evidence="15" type="ORF">SASPL_140552</name>
</gene>
<dbReference type="GO" id="GO:0009813">
    <property type="term" value="P:flavonoid biosynthetic process"/>
    <property type="evidence" value="ECO:0007669"/>
    <property type="project" value="UniProtKB-KW"/>
</dbReference>
<evidence type="ECO:0000259" key="14">
    <source>
        <dbReference type="Pfam" id="PF01370"/>
    </source>
</evidence>
<dbReference type="EC" id="1.1.1.234" evidence="7"/>
<dbReference type="CDD" id="cd08958">
    <property type="entry name" value="FR_SDR_e"/>
    <property type="match status" value="1"/>
</dbReference>
<evidence type="ECO:0000313" key="15">
    <source>
        <dbReference type="EMBL" id="KAG6399078.1"/>
    </source>
</evidence>
<keyword evidence="3" id="KW-0560">Oxidoreductase</keyword>
<keyword evidence="4" id="KW-0284">Flavonoid biosynthesis</keyword>
<comment type="caution">
    <text evidence="15">The sequence shown here is derived from an EMBL/GenBank/DDBJ whole genome shotgun (WGS) entry which is preliminary data.</text>
</comment>
<comment type="function">
    <text evidence="6">Bifunctional enzyme involved in flavonoid metabolism.</text>
</comment>
<keyword evidence="2" id="KW-0521">NADP</keyword>
<dbReference type="FunFam" id="3.40.50.720:FF:000085">
    <property type="entry name" value="Dihydroflavonol reductase"/>
    <property type="match status" value="1"/>
</dbReference>
<organism evidence="15">
    <name type="scientific">Salvia splendens</name>
    <name type="common">Scarlet sage</name>
    <dbReference type="NCBI Taxonomy" id="180675"/>
    <lineage>
        <taxon>Eukaryota</taxon>
        <taxon>Viridiplantae</taxon>
        <taxon>Streptophyta</taxon>
        <taxon>Embryophyta</taxon>
        <taxon>Tracheophyta</taxon>
        <taxon>Spermatophyta</taxon>
        <taxon>Magnoliopsida</taxon>
        <taxon>eudicotyledons</taxon>
        <taxon>Gunneridae</taxon>
        <taxon>Pentapetalae</taxon>
        <taxon>asterids</taxon>
        <taxon>lamiids</taxon>
        <taxon>Lamiales</taxon>
        <taxon>Lamiaceae</taxon>
        <taxon>Nepetoideae</taxon>
        <taxon>Mentheae</taxon>
        <taxon>Salviinae</taxon>
        <taxon>Salvia</taxon>
        <taxon>Salvia subgen. Calosphace</taxon>
        <taxon>core Calosphace</taxon>
    </lineage>
</organism>
<feature type="domain" description="NAD-dependent epimerase/dehydratase" evidence="14">
    <location>
        <begin position="18"/>
        <end position="271"/>
    </location>
</feature>
<evidence type="ECO:0000256" key="4">
    <source>
        <dbReference type="ARBA" id="ARBA00023241"/>
    </source>
</evidence>
<evidence type="ECO:0000313" key="16">
    <source>
        <dbReference type="Proteomes" id="UP000298416"/>
    </source>
</evidence>
<dbReference type="EC" id="1.1.1.219" evidence="8"/>
<evidence type="ECO:0000256" key="10">
    <source>
        <dbReference type="ARBA" id="ARBA00042087"/>
    </source>
</evidence>
<comment type="catalytic activity">
    <reaction evidence="12">
        <text>(2S)-flavan-4-ol + NADP(+) = (2S)-flavanone + NADPH + H(+)</text>
        <dbReference type="Rhea" id="RHEA:11228"/>
        <dbReference type="ChEBI" id="CHEBI:15378"/>
        <dbReference type="ChEBI" id="CHEBI:15605"/>
        <dbReference type="ChEBI" id="CHEBI:15606"/>
        <dbReference type="ChEBI" id="CHEBI:57783"/>
        <dbReference type="ChEBI" id="CHEBI:58349"/>
        <dbReference type="EC" id="1.1.1.234"/>
    </reaction>
</comment>
<dbReference type="AlphaFoldDB" id="A0A8X8WRW7"/>
<accession>A0A8X8WRW7</accession>